<evidence type="ECO:0000256" key="3">
    <source>
        <dbReference type="ARBA" id="ARBA00022842"/>
    </source>
</evidence>
<evidence type="ECO:0000256" key="2">
    <source>
        <dbReference type="ARBA" id="ARBA00022723"/>
    </source>
</evidence>
<dbReference type="EMBL" id="MU006094">
    <property type="protein sequence ID" value="KAF2839697.1"/>
    <property type="molecule type" value="Genomic_DNA"/>
</dbReference>
<dbReference type="Pfam" id="PF00348">
    <property type="entry name" value="polyprenyl_synt"/>
    <property type="match status" value="1"/>
</dbReference>
<keyword evidence="3" id="KW-0460">Magnesium</keyword>
<dbReference type="GO" id="GO:0046872">
    <property type="term" value="F:metal ion binding"/>
    <property type="evidence" value="ECO:0007669"/>
    <property type="project" value="UniProtKB-KW"/>
</dbReference>
<dbReference type="OrthoDB" id="6921389at2759"/>
<dbReference type="InterPro" id="IPR000092">
    <property type="entry name" value="Polyprenyl_synt"/>
</dbReference>
<protein>
    <submittedName>
        <fullName evidence="4">Terpenoid synthase</fullName>
    </submittedName>
</protein>
<sequence length="195" mass="21901">ILAPFRYINSPPSKGVKDVLIDALNAWHHVPEGSLETIKSVVDLLHTSSLTFDDIEDNSILRRGMPTAHTIFGIGQTINSSTYILIKAVGVLTSRIFKLYLTPNIEGVSNMLLGQSIDLDTTYLTECPSEEEYLTMVDNKTGRLFLMINQLMKAESEAKNPADFDQLMMLFGRFFQIRVDYMNLASDEVSFGLEE</sequence>
<name>A0A9P4VSC0_9PEZI</name>
<feature type="non-terminal residue" evidence="4">
    <location>
        <position position="1"/>
    </location>
</feature>
<keyword evidence="1" id="KW-0808">Transferase</keyword>
<dbReference type="InterPro" id="IPR008949">
    <property type="entry name" value="Isoprenoid_synthase_dom_sf"/>
</dbReference>
<keyword evidence="2" id="KW-0479">Metal-binding</keyword>
<accession>A0A9P4VSC0</accession>
<dbReference type="SUPFAM" id="SSF48576">
    <property type="entry name" value="Terpenoid synthases"/>
    <property type="match status" value="1"/>
</dbReference>
<comment type="caution">
    <text evidence="4">The sequence shown here is derived from an EMBL/GenBank/DDBJ whole genome shotgun (WGS) entry which is preliminary data.</text>
</comment>
<dbReference type="PANTHER" id="PTHR12001">
    <property type="entry name" value="GERANYLGERANYL PYROPHOSPHATE SYNTHASE"/>
    <property type="match status" value="1"/>
</dbReference>
<evidence type="ECO:0000313" key="4">
    <source>
        <dbReference type="EMBL" id="KAF2839697.1"/>
    </source>
</evidence>
<dbReference type="Proteomes" id="UP000799429">
    <property type="component" value="Unassembled WGS sequence"/>
</dbReference>
<dbReference type="GO" id="GO:0008299">
    <property type="term" value="P:isoprenoid biosynthetic process"/>
    <property type="evidence" value="ECO:0007669"/>
    <property type="project" value="InterPro"/>
</dbReference>
<proteinExistence type="predicted"/>
<keyword evidence="5" id="KW-1185">Reference proteome</keyword>
<gene>
    <name evidence="4" type="ORF">M501DRAFT_932480</name>
</gene>
<reference evidence="4" key="1">
    <citation type="journal article" date="2020" name="Stud. Mycol.">
        <title>101 Dothideomycetes genomes: a test case for predicting lifestyles and emergence of pathogens.</title>
        <authorList>
            <person name="Haridas S."/>
            <person name="Albert R."/>
            <person name="Binder M."/>
            <person name="Bloem J."/>
            <person name="Labutti K."/>
            <person name="Salamov A."/>
            <person name="Andreopoulos B."/>
            <person name="Baker S."/>
            <person name="Barry K."/>
            <person name="Bills G."/>
            <person name="Bluhm B."/>
            <person name="Cannon C."/>
            <person name="Castanera R."/>
            <person name="Culley D."/>
            <person name="Daum C."/>
            <person name="Ezra D."/>
            <person name="Gonzalez J."/>
            <person name="Henrissat B."/>
            <person name="Kuo A."/>
            <person name="Liang C."/>
            <person name="Lipzen A."/>
            <person name="Lutzoni F."/>
            <person name="Magnuson J."/>
            <person name="Mondo S."/>
            <person name="Nolan M."/>
            <person name="Ohm R."/>
            <person name="Pangilinan J."/>
            <person name="Park H.-J."/>
            <person name="Ramirez L."/>
            <person name="Alfaro M."/>
            <person name="Sun H."/>
            <person name="Tritt A."/>
            <person name="Yoshinaga Y."/>
            <person name="Zwiers L.-H."/>
            <person name="Turgeon B."/>
            <person name="Goodwin S."/>
            <person name="Spatafora J."/>
            <person name="Crous P."/>
            <person name="Grigoriev I."/>
        </authorList>
    </citation>
    <scope>NUCLEOTIDE SEQUENCE</scope>
    <source>
        <strain evidence="4">CBS 101060</strain>
    </source>
</reference>
<organism evidence="4 5">
    <name type="scientific">Patellaria atrata CBS 101060</name>
    <dbReference type="NCBI Taxonomy" id="1346257"/>
    <lineage>
        <taxon>Eukaryota</taxon>
        <taxon>Fungi</taxon>
        <taxon>Dikarya</taxon>
        <taxon>Ascomycota</taxon>
        <taxon>Pezizomycotina</taxon>
        <taxon>Dothideomycetes</taxon>
        <taxon>Dothideomycetes incertae sedis</taxon>
        <taxon>Patellariales</taxon>
        <taxon>Patellariaceae</taxon>
        <taxon>Patellaria</taxon>
    </lineage>
</organism>
<dbReference type="GO" id="GO:0046165">
    <property type="term" value="P:alcohol biosynthetic process"/>
    <property type="evidence" value="ECO:0007669"/>
    <property type="project" value="UniProtKB-ARBA"/>
</dbReference>
<dbReference type="Gene3D" id="1.10.600.10">
    <property type="entry name" value="Farnesyl Diphosphate Synthase"/>
    <property type="match status" value="1"/>
</dbReference>
<dbReference type="GO" id="GO:0004659">
    <property type="term" value="F:prenyltransferase activity"/>
    <property type="evidence" value="ECO:0007669"/>
    <property type="project" value="InterPro"/>
</dbReference>
<dbReference type="AlphaFoldDB" id="A0A9P4VSC0"/>
<dbReference type="PANTHER" id="PTHR12001:SF72">
    <property type="entry name" value="THIJ_PFPI FAMILY PROTEIN (AFU_ORTHOLOGUE AFUA_3G01210)-RELATED"/>
    <property type="match status" value="1"/>
</dbReference>
<evidence type="ECO:0000256" key="1">
    <source>
        <dbReference type="ARBA" id="ARBA00022679"/>
    </source>
</evidence>
<evidence type="ECO:0000313" key="5">
    <source>
        <dbReference type="Proteomes" id="UP000799429"/>
    </source>
</evidence>
<dbReference type="GO" id="GO:0043386">
    <property type="term" value="P:mycotoxin biosynthetic process"/>
    <property type="evidence" value="ECO:0007669"/>
    <property type="project" value="UniProtKB-ARBA"/>
</dbReference>